<evidence type="ECO:0000256" key="3">
    <source>
        <dbReference type="ARBA" id="ARBA00022475"/>
    </source>
</evidence>
<feature type="transmembrane region" description="Helical" evidence="7">
    <location>
        <begin position="61"/>
        <end position="82"/>
    </location>
</feature>
<evidence type="ECO:0000256" key="7">
    <source>
        <dbReference type="RuleBase" id="RU363032"/>
    </source>
</evidence>
<dbReference type="EMBL" id="AWSU01000389">
    <property type="protein sequence ID" value="ERI73539.1"/>
    <property type="molecule type" value="Genomic_DNA"/>
</dbReference>
<dbReference type="InterPro" id="IPR000515">
    <property type="entry name" value="MetI-like"/>
</dbReference>
<dbReference type="SUPFAM" id="SSF161098">
    <property type="entry name" value="MetI-like"/>
    <property type="match status" value="1"/>
</dbReference>
<keyword evidence="5 7" id="KW-1133">Transmembrane helix</keyword>
<dbReference type="AlphaFoldDB" id="A0ABC9TQK7"/>
<accession>A0ABC9TQK7</accession>
<evidence type="ECO:0000256" key="1">
    <source>
        <dbReference type="ARBA" id="ARBA00004651"/>
    </source>
</evidence>
<protein>
    <submittedName>
        <fullName evidence="9">Oligopeptide transport system permease protein OppB</fullName>
    </submittedName>
</protein>
<dbReference type="Pfam" id="PF19300">
    <property type="entry name" value="BPD_transp_1_N"/>
    <property type="match status" value="1"/>
</dbReference>
<dbReference type="Pfam" id="PF00528">
    <property type="entry name" value="BPD_transp_1"/>
    <property type="match status" value="1"/>
</dbReference>
<evidence type="ECO:0000256" key="6">
    <source>
        <dbReference type="ARBA" id="ARBA00023136"/>
    </source>
</evidence>
<evidence type="ECO:0000313" key="9">
    <source>
        <dbReference type="EMBL" id="ERI73539.1"/>
    </source>
</evidence>
<reference evidence="9 10" key="1">
    <citation type="submission" date="2013-07" db="EMBL/GenBank/DDBJ databases">
        <authorList>
            <person name="Weinstock G."/>
            <person name="Sodergren E."/>
            <person name="Wylie T."/>
            <person name="Fulton L."/>
            <person name="Fulton R."/>
            <person name="Fronick C."/>
            <person name="O'Laughlin M."/>
            <person name="Godfrey J."/>
            <person name="Miner T."/>
            <person name="Herter B."/>
            <person name="Appelbaum E."/>
            <person name="Cordes M."/>
            <person name="Lek S."/>
            <person name="Wollam A."/>
            <person name="Pepin K.H."/>
            <person name="Palsikar V.B."/>
            <person name="Mitreva M."/>
            <person name="Wilson R.K."/>
        </authorList>
    </citation>
    <scope>NUCLEOTIDE SEQUENCE [LARGE SCALE GENOMIC DNA]</scope>
    <source>
        <strain evidence="9 10">ATCC 14940</strain>
    </source>
</reference>
<dbReference type="GO" id="GO:0005886">
    <property type="term" value="C:plasma membrane"/>
    <property type="evidence" value="ECO:0007669"/>
    <property type="project" value="UniProtKB-SubCell"/>
</dbReference>
<feature type="transmembrane region" description="Helical" evidence="7">
    <location>
        <begin position="330"/>
        <end position="350"/>
    </location>
</feature>
<feature type="transmembrane region" description="Helical" evidence="7">
    <location>
        <begin position="224"/>
        <end position="243"/>
    </location>
</feature>
<name>A0ABC9TQK7_CLOSY</name>
<dbReference type="PROSITE" id="PS50928">
    <property type="entry name" value="ABC_TM1"/>
    <property type="match status" value="1"/>
</dbReference>
<keyword evidence="4 7" id="KW-0812">Transmembrane</keyword>
<feature type="domain" description="ABC transmembrane type-1" evidence="8">
    <location>
        <begin position="146"/>
        <end position="347"/>
    </location>
</feature>
<sequence length="357" mass="39746">MEYHHGILFYRLNVRSRLTNVFIVSIISKNRKMIDGNLGQNSAWSHTERRGIMAKYIAKRIGLAIVTCWLVATLTFFLMNLVPGGPFMAEKALTPQAQQAMMEKYGLDKPLPEQYTIYMGKVLHGDLGPSVKQRGRTVNSIIETKFPVSAKLGGISILIAVLVGVPLGSIAAFKRGKMTDNIIIIFSTCGIAVPSFVISTLLMYVLSFELEWLPTYGLTSWRHYIMPVTALALYPASYISRLMRSSMLDVLGQDYMRTARAKGVAWFFSVFKHALRNAILPVVTYLGPLLAYTVTGSFIVEKIFTIPGLGSEFIGAITGRDYPLIMGTTIFLATLIITMNVVVDILYTIIDPRIKLK</sequence>
<gene>
    <name evidence="9" type="ORF">CLOSYM_04829</name>
</gene>
<feature type="transmembrane region" description="Helical" evidence="7">
    <location>
        <begin position="182"/>
        <end position="204"/>
    </location>
</feature>
<evidence type="ECO:0000256" key="2">
    <source>
        <dbReference type="ARBA" id="ARBA00022448"/>
    </source>
</evidence>
<evidence type="ECO:0000313" key="10">
    <source>
        <dbReference type="Proteomes" id="UP000016491"/>
    </source>
</evidence>
<comment type="caution">
    <text evidence="9">The sequence shown here is derived from an EMBL/GenBank/DDBJ whole genome shotgun (WGS) entry which is preliminary data.</text>
</comment>
<comment type="similarity">
    <text evidence="7">Belongs to the binding-protein-dependent transport system permease family.</text>
</comment>
<dbReference type="Proteomes" id="UP000016491">
    <property type="component" value="Unassembled WGS sequence"/>
</dbReference>
<dbReference type="PANTHER" id="PTHR43163:SF6">
    <property type="entry name" value="DIPEPTIDE TRANSPORT SYSTEM PERMEASE PROTEIN DPPB-RELATED"/>
    <property type="match status" value="1"/>
</dbReference>
<dbReference type="Gene3D" id="1.10.3720.10">
    <property type="entry name" value="MetI-like"/>
    <property type="match status" value="1"/>
</dbReference>
<organism evidence="9 10">
    <name type="scientific">[Clostridium] symbiosum ATCC 14940</name>
    <dbReference type="NCBI Taxonomy" id="411472"/>
    <lineage>
        <taxon>Bacteria</taxon>
        <taxon>Bacillati</taxon>
        <taxon>Bacillota</taxon>
        <taxon>Clostridia</taxon>
        <taxon>Lachnospirales</taxon>
        <taxon>Lachnospiraceae</taxon>
        <taxon>Otoolea</taxon>
    </lineage>
</organism>
<dbReference type="CDD" id="cd06261">
    <property type="entry name" value="TM_PBP2"/>
    <property type="match status" value="1"/>
</dbReference>
<feature type="transmembrane region" description="Helical" evidence="7">
    <location>
        <begin position="152"/>
        <end position="173"/>
    </location>
</feature>
<dbReference type="InterPro" id="IPR035906">
    <property type="entry name" value="MetI-like_sf"/>
</dbReference>
<proteinExistence type="inferred from homology"/>
<evidence type="ECO:0000256" key="5">
    <source>
        <dbReference type="ARBA" id="ARBA00022989"/>
    </source>
</evidence>
<dbReference type="PANTHER" id="PTHR43163">
    <property type="entry name" value="DIPEPTIDE TRANSPORT SYSTEM PERMEASE PROTEIN DPPB-RELATED"/>
    <property type="match status" value="1"/>
</dbReference>
<keyword evidence="6 7" id="KW-0472">Membrane</keyword>
<keyword evidence="2 7" id="KW-0813">Transport</keyword>
<evidence type="ECO:0000256" key="4">
    <source>
        <dbReference type="ARBA" id="ARBA00022692"/>
    </source>
</evidence>
<keyword evidence="3" id="KW-1003">Cell membrane</keyword>
<comment type="subcellular location">
    <subcellularLocation>
        <location evidence="1 7">Cell membrane</location>
        <topology evidence="1 7">Multi-pass membrane protein</topology>
    </subcellularLocation>
</comment>
<evidence type="ECO:0000259" key="8">
    <source>
        <dbReference type="PROSITE" id="PS50928"/>
    </source>
</evidence>
<dbReference type="InterPro" id="IPR045621">
    <property type="entry name" value="BPD_transp_1_N"/>
</dbReference>